<dbReference type="Gene3D" id="2.40.128.270">
    <property type="match status" value="1"/>
</dbReference>
<dbReference type="EMBL" id="CP000780">
    <property type="protein sequence ID" value="ABS55680.1"/>
    <property type="molecule type" value="Genomic_DNA"/>
</dbReference>
<feature type="transmembrane region" description="Helical" evidence="1">
    <location>
        <begin position="27"/>
        <end position="45"/>
    </location>
</feature>
<dbReference type="STRING" id="456442.Mboo_1162"/>
<gene>
    <name evidence="3" type="ordered locus">Mboo_1162</name>
</gene>
<proteinExistence type="predicted"/>
<dbReference type="eggNOG" id="arCOG03952">
    <property type="taxonomic scope" value="Archaea"/>
</dbReference>
<dbReference type="Proteomes" id="UP000002408">
    <property type="component" value="Chromosome"/>
</dbReference>
<dbReference type="RefSeq" id="WP_012106708.1">
    <property type="nucleotide sequence ID" value="NC_009712.1"/>
</dbReference>
<dbReference type="AlphaFoldDB" id="A7I7G9"/>
<keyword evidence="1" id="KW-1133">Transmembrane helix</keyword>
<reference evidence="4" key="1">
    <citation type="journal article" date="2015" name="Microbiology">
        <title>Genome of Methanoregula boonei 6A8 reveals adaptations to oligotrophic peatland environments.</title>
        <authorList>
            <person name="Braeuer S."/>
            <person name="Cadillo-Quiroz H."/>
            <person name="Kyrpides N."/>
            <person name="Woyke T."/>
            <person name="Goodwin L."/>
            <person name="Detter C."/>
            <person name="Podell S."/>
            <person name="Yavitt J.B."/>
            <person name="Zinder S.H."/>
        </authorList>
    </citation>
    <scope>NUCLEOTIDE SEQUENCE [LARGE SCALE GENOMIC DNA]</scope>
    <source>
        <strain evidence="4">DSM 21154 / JCM 14090 / 6A8</strain>
    </source>
</reference>
<protein>
    <recommendedName>
        <fullName evidence="2">DUF306 domain-containing protein</fullName>
    </recommendedName>
</protein>
<feature type="domain" description="DUF306" evidence="2">
    <location>
        <begin position="57"/>
        <end position="170"/>
    </location>
</feature>
<dbReference type="KEGG" id="mbn:Mboo_1162"/>
<organism evidence="3 4">
    <name type="scientific">Methanoregula boonei (strain DSM 21154 / JCM 14090 / 6A8)</name>
    <dbReference type="NCBI Taxonomy" id="456442"/>
    <lineage>
        <taxon>Archaea</taxon>
        <taxon>Methanobacteriati</taxon>
        <taxon>Methanobacteriota</taxon>
        <taxon>Stenosarchaea group</taxon>
        <taxon>Methanomicrobia</taxon>
        <taxon>Methanomicrobiales</taxon>
        <taxon>Methanoregulaceae</taxon>
        <taxon>Methanoregula</taxon>
    </lineage>
</organism>
<dbReference type="InterPro" id="IPR038670">
    <property type="entry name" value="HslJ-like_sf"/>
</dbReference>
<evidence type="ECO:0000313" key="3">
    <source>
        <dbReference type="EMBL" id="ABS55680.1"/>
    </source>
</evidence>
<dbReference type="Pfam" id="PF03724">
    <property type="entry name" value="META"/>
    <property type="match status" value="1"/>
</dbReference>
<dbReference type="HOGENOM" id="CLU_1529215_0_0_2"/>
<name>A7I7G9_METB6</name>
<accession>A7I7G9</accession>
<keyword evidence="1" id="KW-0812">Transmembrane</keyword>
<evidence type="ECO:0000259" key="2">
    <source>
        <dbReference type="Pfam" id="PF03724"/>
    </source>
</evidence>
<sequence length="175" mass="18680">MDDDEETAFEELEEEPVILPPAPMGPWFWAVMAMIGILLLMILYGQVQGITHPIEVNLTDTQWTLSSYADAQGTMVPVKDGAGSNISFGLPGDGTLRGMSGCTAYSYQYVRNATSIHISDGSIISGSCDDPGTGNATSLYFSDLTRASGLRFRSGQIFVSDAAGRPLLVFDLAGT</sequence>
<keyword evidence="4" id="KW-1185">Reference proteome</keyword>
<dbReference type="GeneID" id="5410431"/>
<evidence type="ECO:0000256" key="1">
    <source>
        <dbReference type="SAM" id="Phobius"/>
    </source>
</evidence>
<evidence type="ECO:0000313" key="4">
    <source>
        <dbReference type="Proteomes" id="UP000002408"/>
    </source>
</evidence>
<dbReference type="OrthoDB" id="107075at2157"/>
<keyword evidence="1" id="KW-0472">Membrane</keyword>
<dbReference type="InterPro" id="IPR005184">
    <property type="entry name" value="DUF306_Meta_HslJ"/>
</dbReference>